<evidence type="ECO:0000259" key="8">
    <source>
        <dbReference type="Pfam" id="PF02397"/>
    </source>
</evidence>
<keyword evidence="5 7" id="KW-1133">Transmembrane helix</keyword>
<feature type="transmembrane region" description="Helical" evidence="7">
    <location>
        <begin position="88"/>
        <end position="106"/>
    </location>
</feature>
<dbReference type="KEGG" id="blq:L21SP5_02314"/>
<dbReference type="RefSeq" id="WP_057953363.1">
    <property type="nucleotide sequence ID" value="NZ_CP013118.1"/>
</dbReference>
<keyword evidence="3 9" id="KW-0808">Transferase</keyword>
<proteinExistence type="inferred from homology"/>
<comment type="similarity">
    <text evidence="2">Belongs to the bacterial sugar transferase family.</text>
</comment>
<dbReference type="Pfam" id="PF13727">
    <property type="entry name" value="CoA_binding_3"/>
    <property type="match status" value="1"/>
</dbReference>
<evidence type="ECO:0000313" key="10">
    <source>
        <dbReference type="Proteomes" id="UP000064893"/>
    </source>
</evidence>
<dbReference type="Proteomes" id="UP000064893">
    <property type="component" value="Chromosome"/>
</dbReference>
<feature type="transmembrane region" description="Helical" evidence="7">
    <location>
        <begin position="112"/>
        <end position="134"/>
    </location>
</feature>
<dbReference type="GO" id="GO:0089702">
    <property type="term" value="F:undecaprenyl-phosphate glucose phosphotransferase activity"/>
    <property type="evidence" value="ECO:0007669"/>
    <property type="project" value="UniProtKB-EC"/>
</dbReference>
<dbReference type="Gene3D" id="3.40.50.720">
    <property type="entry name" value="NAD(P)-binding Rossmann-like Domain"/>
    <property type="match status" value="1"/>
</dbReference>
<dbReference type="PANTHER" id="PTHR30576:SF0">
    <property type="entry name" value="UNDECAPRENYL-PHOSPHATE N-ACETYLGALACTOSAMINYL 1-PHOSPHATE TRANSFERASE-RELATED"/>
    <property type="match status" value="1"/>
</dbReference>
<evidence type="ECO:0000256" key="3">
    <source>
        <dbReference type="ARBA" id="ARBA00022679"/>
    </source>
</evidence>
<dbReference type="STRING" id="1307839.L21SP5_02314"/>
<evidence type="ECO:0000256" key="7">
    <source>
        <dbReference type="SAM" id="Phobius"/>
    </source>
</evidence>
<evidence type="ECO:0000313" key="9">
    <source>
        <dbReference type="EMBL" id="ALO15946.1"/>
    </source>
</evidence>
<accession>A0A0S2I0W5</accession>
<organism evidence="9 10">
    <name type="scientific">Salinivirga cyanobacteriivorans</name>
    <dbReference type="NCBI Taxonomy" id="1307839"/>
    <lineage>
        <taxon>Bacteria</taxon>
        <taxon>Pseudomonadati</taxon>
        <taxon>Bacteroidota</taxon>
        <taxon>Bacteroidia</taxon>
        <taxon>Bacteroidales</taxon>
        <taxon>Salinivirgaceae</taxon>
        <taxon>Salinivirga</taxon>
    </lineage>
</organism>
<dbReference type="AlphaFoldDB" id="A0A0S2I0W5"/>
<dbReference type="OrthoDB" id="9808602at2"/>
<dbReference type="GO" id="GO:0016020">
    <property type="term" value="C:membrane"/>
    <property type="evidence" value="ECO:0007669"/>
    <property type="project" value="UniProtKB-SubCell"/>
</dbReference>
<dbReference type="Pfam" id="PF02397">
    <property type="entry name" value="Bac_transf"/>
    <property type="match status" value="1"/>
</dbReference>
<evidence type="ECO:0000256" key="5">
    <source>
        <dbReference type="ARBA" id="ARBA00022989"/>
    </source>
</evidence>
<dbReference type="EC" id="2.7.8.31" evidence="9"/>
<comment type="subcellular location">
    <subcellularLocation>
        <location evidence="1">Membrane</location>
        <topology evidence="1">Multi-pass membrane protein</topology>
    </subcellularLocation>
</comment>
<dbReference type="InterPro" id="IPR003362">
    <property type="entry name" value="Bact_transf"/>
</dbReference>
<feature type="transmembrane region" description="Helical" evidence="7">
    <location>
        <begin position="286"/>
        <end position="306"/>
    </location>
</feature>
<sequence length="471" mass="54991">MNKKLLTLKYVLFDLLAAAISWGLFYSYRKIYVEHFPIEKIHLGNDDTFFLGLSIIPFFWLALYYFTGEYRNLLRKSRLQELASTFKLVLVGSVILFFILILDDYISSYKNYYSSFFTLFSLQFVFTYIPRLTITSSTIRKMRRGEFSFNTLIIGAREKAVGLIKEMSNKPKSSGNKFIGFVPLEPQEQYPLEEYLPKLGDSLEDINTIVKEYKVDEVIISLDYQEKNKLEKVISRLELLHTRTLMQPDLYDILTGHVQTTSLYSIPLLEVTHELMPPWQENVKRFLDVVFSIIAMIILIPLYLGISIAIKANSKGPVFYSHTRIGRFGKPFTIYKFRSMVVDAEKNGPQLSNHTDNRITSVGRFLRKTRLDEIPQFYNVVLGNMSLVGPRPERQFFIDQIVERAPHYYHLLRVRPGITSLGQVKYGYAENVDQMIERLRYDIIYIENMSLYVDFKIMIYTIKTIFEASGK</sequence>
<name>A0A0S2I0W5_9BACT</name>
<keyword evidence="4 7" id="KW-0812">Transmembrane</keyword>
<keyword evidence="10" id="KW-1185">Reference proteome</keyword>
<dbReference type="EMBL" id="CP013118">
    <property type="protein sequence ID" value="ALO15946.1"/>
    <property type="molecule type" value="Genomic_DNA"/>
</dbReference>
<protein>
    <submittedName>
        <fullName evidence="9">UDP-glucose:undecaprenyl-phosphate glucose-1-phosphate transferase</fullName>
        <ecNumber evidence="9">2.7.8.31</ecNumber>
    </submittedName>
</protein>
<evidence type="ECO:0000256" key="4">
    <source>
        <dbReference type="ARBA" id="ARBA00022692"/>
    </source>
</evidence>
<evidence type="ECO:0000256" key="1">
    <source>
        <dbReference type="ARBA" id="ARBA00004141"/>
    </source>
</evidence>
<feature type="domain" description="Bacterial sugar transferase" evidence="8">
    <location>
        <begin position="284"/>
        <end position="466"/>
    </location>
</feature>
<evidence type="ECO:0000256" key="2">
    <source>
        <dbReference type="ARBA" id="ARBA00006464"/>
    </source>
</evidence>
<dbReference type="InterPro" id="IPR017475">
    <property type="entry name" value="EPS_sugar_tfrase"/>
</dbReference>
<reference evidence="9 10" key="1">
    <citation type="submission" date="2015-11" db="EMBL/GenBank/DDBJ databases">
        <title>Description and complete genome sequence of a novel strain predominating in hypersaline microbial mats and representing a new family of the Bacteriodetes phylum.</title>
        <authorList>
            <person name="Spring S."/>
            <person name="Bunk B."/>
            <person name="Sproer C."/>
            <person name="Klenk H.-P."/>
        </authorList>
    </citation>
    <scope>NUCLEOTIDE SEQUENCE [LARGE SCALE GENOMIC DNA]</scope>
    <source>
        <strain evidence="9 10">L21-Spi-D4</strain>
    </source>
</reference>
<gene>
    <name evidence="9" type="primary">gumD</name>
    <name evidence="9" type="ORF">L21SP5_02314</name>
</gene>
<dbReference type="NCBIfam" id="TIGR03025">
    <property type="entry name" value="EPS_sugtrans"/>
    <property type="match status" value="1"/>
</dbReference>
<dbReference type="PATRIC" id="fig|1307839.3.peg.2433"/>
<evidence type="ECO:0000256" key="6">
    <source>
        <dbReference type="ARBA" id="ARBA00023136"/>
    </source>
</evidence>
<dbReference type="PANTHER" id="PTHR30576">
    <property type="entry name" value="COLANIC BIOSYNTHESIS UDP-GLUCOSE LIPID CARRIER TRANSFERASE"/>
    <property type="match status" value="1"/>
</dbReference>
<feature type="transmembrane region" description="Helical" evidence="7">
    <location>
        <begin position="7"/>
        <end position="28"/>
    </location>
</feature>
<keyword evidence="6 7" id="KW-0472">Membrane</keyword>
<feature type="transmembrane region" description="Helical" evidence="7">
    <location>
        <begin position="48"/>
        <end position="67"/>
    </location>
</feature>